<dbReference type="AlphaFoldDB" id="A0A2R5G9C9"/>
<dbReference type="Proteomes" id="UP000241890">
    <property type="component" value="Unassembled WGS sequence"/>
</dbReference>
<reference evidence="2 3" key="1">
    <citation type="submission" date="2017-12" db="EMBL/GenBank/DDBJ databases">
        <title>Sequencing, de novo assembly and annotation of complete genome of a new Thraustochytrid species, strain FCC1311.</title>
        <authorList>
            <person name="Sedici K."/>
            <person name="Godart F."/>
            <person name="Aiese Cigliano R."/>
            <person name="Sanseverino W."/>
            <person name="Barakat M."/>
            <person name="Ortet P."/>
            <person name="Marechal E."/>
            <person name="Cagnac O."/>
            <person name="Amato A."/>
        </authorList>
    </citation>
    <scope>NUCLEOTIDE SEQUENCE [LARGE SCALE GENOMIC DNA]</scope>
</reference>
<organism evidence="2 3">
    <name type="scientific">Hondaea fermentalgiana</name>
    <dbReference type="NCBI Taxonomy" id="2315210"/>
    <lineage>
        <taxon>Eukaryota</taxon>
        <taxon>Sar</taxon>
        <taxon>Stramenopiles</taxon>
        <taxon>Bigyra</taxon>
        <taxon>Labyrinthulomycetes</taxon>
        <taxon>Thraustochytrida</taxon>
        <taxon>Thraustochytriidae</taxon>
        <taxon>Hondaea</taxon>
    </lineage>
</organism>
<evidence type="ECO:0000313" key="3">
    <source>
        <dbReference type="Proteomes" id="UP000241890"/>
    </source>
</evidence>
<feature type="compositionally biased region" description="Polar residues" evidence="1">
    <location>
        <begin position="46"/>
        <end position="59"/>
    </location>
</feature>
<feature type="region of interest" description="Disordered" evidence="1">
    <location>
        <begin position="272"/>
        <end position="314"/>
    </location>
</feature>
<feature type="region of interest" description="Disordered" evidence="1">
    <location>
        <begin position="1"/>
        <end position="92"/>
    </location>
</feature>
<protein>
    <submittedName>
        <fullName evidence="2">Uncharacterized protein</fullName>
    </submittedName>
</protein>
<dbReference type="InParanoid" id="A0A2R5G9C9"/>
<accession>A0A2R5G9C9</accession>
<dbReference type="EMBL" id="BEYU01000011">
    <property type="protein sequence ID" value="GBG25093.1"/>
    <property type="molecule type" value="Genomic_DNA"/>
</dbReference>
<keyword evidence="3" id="KW-1185">Reference proteome</keyword>
<evidence type="ECO:0000313" key="2">
    <source>
        <dbReference type="EMBL" id="GBG25093.1"/>
    </source>
</evidence>
<name>A0A2R5G9C9_9STRA</name>
<feature type="compositionally biased region" description="Low complexity" evidence="1">
    <location>
        <begin position="289"/>
        <end position="306"/>
    </location>
</feature>
<feature type="compositionally biased region" description="Low complexity" evidence="1">
    <location>
        <begin position="61"/>
        <end position="81"/>
    </location>
</feature>
<gene>
    <name evidence="2" type="ORF">FCC1311_013102</name>
</gene>
<proteinExistence type="predicted"/>
<sequence length="314" mass="35266">MSTKDAQVGKLSHEDREPAGGEAVVTEHDDDDDDVYDKKKMESAASLLQTALPASQDLQGQVEEQAPEQLEQQDQQQEQQQGGRGVARALGPRRSALEPVQLLFDNEAWDPGHNEGQAELLRESIARVANAREKGSMSKVLELYRFDRMLVFLRLSHVRGVRHPPIRMETSEATSRKHKRDGLPCLLCCAKCENHPLEQHTKRTPPCTKFWCIEDVWDGVLNLAPCRNPDAINGSPFQRRHGGDVVQDGDRAQDFTFMVPEALAIPASAMFAAHASRKRPREPDHSHLQHPSQHQDQQHQDQQLQPALLTSELS</sequence>
<evidence type="ECO:0000256" key="1">
    <source>
        <dbReference type="SAM" id="MobiDB-lite"/>
    </source>
</evidence>
<comment type="caution">
    <text evidence="2">The sequence shown here is derived from an EMBL/GenBank/DDBJ whole genome shotgun (WGS) entry which is preliminary data.</text>
</comment>